<dbReference type="InterPro" id="IPR019734">
    <property type="entry name" value="TPR_rpt"/>
</dbReference>
<proteinExistence type="predicted"/>
<dbReference type="FunFam" id="3.30.70.270:FF:000001">
    <property type="entry name" value="Diguanylate cyclase domain protein"/>
    <property type="match status" value="1"/>
</dbReference>
<dbReference type="SUPFAM" id="SSF55781">
    <property type="entry name" value="GAF domain-like"/>
    <property type="match status" value="1"/>
</dbReference>
<dbReference type="Gene3D" id="1.25.40.10">
    <property type="entry name" value="Tetratricopeptide repeat domain"/>
    <property type="match status" value="1"/>
</dbReference>
<dbReference type="Gene3D" id="3.30.200.20">
    <property type="entry name" value="Phosphorylase Kinase, domain 1"/>
    <property type="match status" value="1"/>
</dbReference>
<dbReference type="GO" id="GO:0043709">
    <property type="term" value="P:cell adhesion involved in single-species biofilm formation"/>
    <property type="evidence" value="ECO:0007669"/>
    <property type="project" value="TreeGrafter"/>
</dbReference>
<feature type="domain" description="GGDEF" evidence="2">
    <location>
        <begin position="1442"/>
        <end position="1573"/>
    </location>
</feature>
<gene>
    <name evidence="3" type="ORF">HZF06_18605</name>
</gene>
<dbReference type="GO" id="GO:0005886">
    <property type="term" value="C:plasma membrane"/>
    <property type="evidence" value="ECO:0007669"/>
    <property type="project" value="TreeGrafter"/>
</dbReference>
<dbReference type="KEGG" id="cint:HZF06_18605"/>
<reference evidence="3 4" key="1">
    <citation type="submission" date="2020-07" db="EMBL/GenBank/DDBJ databases">
        <title>Electron transfer.</title>
        <authorList>
            <person name="Huang L."/>
            <person name="Liu X."/>
            <person name="Zhou S."/>
        </authorList>
    </citation>
    <scope>NUCLEOTIDE SEQUENCE [LARGE SCALE GENOMIC DNA]</scope>
    <source>
        <strain evidence="3 4">Lx1</strain>
    </source>
</reference>
<dbReference type="EMBL" id="CP059378">
    <property type="protein sequence ID" value="QLY79075.1"/>
    <property type="molecule type" value="Genomic_DNA"/>
</dbReference>
<evidence type="ECO:0000259" key="2">
    <source>
        <dbReference type="PROSITE" id="PS50887"/>
    </source>
</evidence>
<dbReference type="InterPro" id="IPR011990">
    <property type="entry name" value="TPR-like_helical_dom_sf"/>
</dbReference>
<dbReference type="NCBIfam" id="TIGR00254">
    <property type="entry name" value="GGDEF"/>
    <property type="match status" value="1"/>
</dbReference>
<sequence>MRIINDRYIVEKIISNGDHISSYLVKDKINDKKYVFNIIETKLLNDRIKDNILSSITWIKNLNFAGVINLYDFITIENIDGAKSEGRKFAYLTEELDEGAKKISDIKPTNIDIKLNVFAQLVVIINTLILKGYVYDKLDLDNIFYLPSGDVKLSDILSIEIERINLSNDLIENILLVTDDNKDDYYKFNDLTYIFNYIFENELQKNKDENKALNRLYKKLIEKAFSDFESIIEYINLKFNKTFPKFDYSYLNRINTELPIIGREYEINKFIQKVDAVVAKKIQFSITSISGDEGSGKTKLLNYFKNIIDNKFDDNVNIIDIETLVNKSISIEENRRTVFDFLQGVWDKKQKEKYEKYIEEFFYLIVNSKEMYTEEDKNTYLIIINRITKFLSEISKNKFTVLFLDNIESKTYIGKLFLKYLCLSQISIENFLVVITYNDNKIKNSMGIDNFIQEFKLNKDFDEYNLNYLNEHDTRKLIRNMLNTSLDLYDFSNKIYKETLGNPMYVIEIIKKLFEDKLIYISEKTGKWKENLKDKEIALPKNIEEEVQRELKRVSDVSYDILKKLSMFKSPIEEELLYSLGILNKDNMREFKQLTVDDYVGERISDRGILYGMNNNLMKKIIYRNTSIKEKNIWHREISDFLEDKIKEGYSYEDELIYQLEILEEDDKFISLCKECGEREFKAWNNNKAIYYYNRGLESKSISKEAYIDISLILADLYYRDGNIDESINCYKSLLCIVKEKEIRAYCYARVVAIGYRVEDSSFLEKCLRECRAILDEIDYHKGEIAYLLAKAKYKNFLGEYREAIKISLYALEISQYKYMDLIGYIYICLGDSYKSINEKNKPIEYFKLAKKYFKETYNFRGIISSDFNIGNYFFRIEEDNNEALTNLYNVQKAANKYEIKDFIVLSNVYIAEVYIYQRKYKGAFELLQEALNRTNSNSLEYYRCLAYFMIAECSIELNEFHLAYRYLELGKLVIDKFTSKGVFLKDLTSVMAKYYYSISDYEKLWETIDDNIINIGEYSSHIDLKIECKQHFYNLRRCISEEAIKKEINEIYKKSKNMKDTYFKSNLLLDLIIALEEMGYKNVAKEVYENLETIEKDNKLMLKQKYIQLVLDDNKTKVPSDMEVLLNYMDDKKLLSKVYLKIGEIHELNNEFIEAIESYYKVITILNRIIKTLPIKYKLNYINSGVLLKVYNNIVNCFNNKLKTQILVQKEVIKSIQEFDELMNELEIDNLIKNREFLYKLKENFEESYSNEFNNIYDVLDGFKSDIISNIENLTKYICKLTLAESAIVTMQDLEGLETIIYNYRAINPRTKVEFFKSKFSTEEDGKIVKVDLNRANIADEDLLPKEMKSAIYLKIKNKIRIEAKENIQGSIILYSNRHLNNINEQSLKELKTLIPLLGFLLDKHNLTLNSTIDKLTNVYNRKYFEASLADLLESSRANKKEFSIAIMDIDNFKGVNDKYGHHFGDKVLSYVAAITKETVDKNDVVGRYGGEEFVIIFPNKNQYEAFETCEKFREKIQKSSLLGNGLEVTISIGISQYPIHSNSSDNLIKMADEALYVAKNTGKNRTIIWNNEVGSSSKINDKLAGILSGNTINDYRKLSAITDIIDLIRRKTEKKDKIYEFLARVMEISEAQESTLFLIENRIIVDEYSRKRYKDGWHKESEINNKMILEAIDSRVGSYLVNWDGESKKNDSYWIPDWKSILIVPIIYNGLVKGILYLTVSINEKEFNHNDLNFVDTLSGIFAAII</sequence>
<dbReference type="CDD" id="cd01949">
    <property type="entry name" value="GGDEF"/>
    <property type="match status" value="1"/>
</dbReference>
<comment type="subcellular location">
    <subcellularLocation>
        <location evidence="1">Membrane</location>
        <topology evidence="1">Single-pass membrane protein</topology>
    </subcellularLocation>
</comment>
<dbReference type="SUPFAM" id="SSF55073">
    <property type="entry name" value="Nucleotide cyclase"/>
    <property type="match status" value="1"/>
</dbReference>
<dbReference type="SMART" id="SM00028">
    <property type="entry name" value="TPR"/>
    <property type="match status" value="5"/>
</dbReference>
<evidence type="ECO:0000256" key="1">
    <source>
        <dbReference type="ARBA" id="ARBA00004167"/>
    </source>
</evidence>
<organism evidence="3 4">
    <name type="scientific">Clostridium intestinale</name>
    <dbReference type="NCBI Taxonomy" id="36845"/>
    <lineage>
        <taxon>Bacteria</taxon>
        <taxon>Bacillati</taxon>
        <taxon>Bacillota</taxon>
        <taxon>Clostridia</taxon>
        <taxon>Eubacteriales</taxon>
        <taxon>Clostridiaceae</taxon>
        <taxon>Clostridium</taxon>
    </lineage>
</organism>
<dbReference type="Gene3D" id="3.30.450.40">
    <property type="match status" value="1"/>
</dbReference>
<evidence type="ECO:0000313" key="3">
    <source>
        <dbReference type="EMBL" id="QLY79075.1"/>
    </source>
</evidence>
<dbReference type="GO" id="GO:0052621">
    <property type="term" value="F:diguanylate cyclase activity"/>
    <property type="evidence" value="ECO:0007669"/>
    <property type="project" value="TreeGrafter"/>
</dbReference>
<accession>A0A7D6ZZ20</accession>
<dbReference type="GO" id="GO:1902201">
    <property type="term" value="P:negative regulation of bacterial-type flagellum-dependent cell motility"/>
    <property type="evidence" value="ECO:0007669"/>
    <property type="project" value="TreeGrafter"/>
</dbReference>
<name>A0A7D6ZZ20_9CLOT</name>
<dbReference type="InterPro" id="IPR011009">
    <property type="entry name" value="Kinase-like_dom_sf"/>
</dbReference>
<dbReference type="InterPro" id="IPR050469">
    <property type="entry name" value="Diguanylate_Cyclase"/>
</dbReference>
<dbReference type="SUPFAM" id="SSF52540">
    <property type="entry name" value="P-loop containing nucleoside triphosphate hydrolases"/>
    <property type="match status" value="1"/>
</dbReference>
<dbReference type="Gene3D" id="3.30.70.270">
    <property type="match status" value="1"/>
</dbReference>
<dbReference type="Pfam" id="PF00990">
    <property type="entry name" value="GGDEF"/>
    <property type="match status" value="1"/>
</dbReference>
<dbReference type="InterPro" id="IPR027417">
    <property type="entry name" value="P-loop_NTPase"/>
</dbReference>
<dbReference type="InterPro" id="IPR029016">
    <property type="entry name" value="GAF-like_dom_sf"/>
</dbReference>
<dbReference type="Gene3D" id="1.10.510.10">
    <property type="entry name" value="Transferase(Phosphotransferase) domain 1"/>
    <property type="match status" value="1"/>
</dbReference>
<dbReference type="RefSeq" id="WP_181601298.1">
    <property type="nucleotide sequence ID" value="NZ_CP059378.1"/>
</dbReference>
<dbReference type="SMART" id="SM00267">
    <property type="entry name" value="GGDEF"/>
    <property type="match status" value="1"/>
</dbReference>
<dbReference type="InterPro" id="IPR043128">
    <property type="entry name" value="Rev_trsase/Diguanyl_cyclase"/>
</dbReference>
<dbReference type="PANTHER" id="PTHR45138:SF9">
    <property type="entry name" value="DIGUANYLATE CYCLASE DGCM-RELATED"/>
    <property type="match status" value="1"/>
</dbReference>
<evidence type="ECO:0000313" key="4">
    <source>
        <dbReference type="Proteomes" id="UP000512286"/>
    </source>
</evidence>
<dbReference type="SUPFAM" id="SSF48452">
    <property type="entry name" value="TPR-like"/>
    <property type="match status" value="1"/>
</dbReference>
<dbReference type="InterPro" id="IPR000160">
    <property type="entry name" value="GGDEF_dom"/>
</dbReference>
<dbReference type="PROSITE" id="PS50887">
    <property type="entry name" value="GGDEF"/>
    <property type="match status" value="1"/>
</dbReference>
<dbReference type="InterPro" id="IPR029787">
    <property type="entry name" value="Nucleotide_cyclase"/>
</dbReference>
<dbReference type="Gene3D" id="3.40.50.300">
    <property type="entry name" value="P-loop containing nucleotide triphosphate hydrolases"/>
    <property type="match status" value="1"/>
</dbReference>
<dbReference type="SUPFAM" id="SSF56112">
    <property type="entry name" value="Protein kinase-like (PK-like)"/>
    <property type="match status" value="1"/>
</dbReference>
<dbReference type="PANTHER" id="PTHR45138">
    <property type="entry name" value="REGULATORY COMPONENTS OF SENSORY TRANSDUCTION SYSTEM"/>
    <property type="match status" value="1"/>
</dbReference>
<dbReference type="Proteomes" id="UP000512286">
    <property type="component" value="Chromosome"/>
</dbReference>
<protein>
    <submittedName>
        <fullName evidence="3">Diguanylate cyclase</fullName>
    </submittedName>
</protein>